<comment type="cofactor">
    <cofactor evidence="1">
        <name>Ca(2+)</name>
        <dbReference type="ChEBI" id="CHEBI:29108"/>
    </cofactor>
</comment>
<dbReference type="InterPro" id="IPR012341">
    <property type="entry name" value="6hp_glycosidase-like_sf"/>
</dbReference>
<dbReference type="InterPro" id="IPR001382">
    <property type="entry name" value="Glyco_hydro_47"/>
</dbReference>
<dbReference type="PRINTS" id="PR00747">
    <property type="entry name" value="GLYHDRLASE47"/>
</dbReference>
<feature type="non-terminal residue" evidence="7">
    <location>
        <position position="298"/>
    </location>
</feature>
<dbReference type="InterPro" id="IPR036026">
    <property type="entry name" value="Seven-hairpin_glycosidases"/>
</dbReference>
<evidence type="ECO:0000256" key="2">
    <source>
        <dbReference type="ARBA" id="ARBA00004922"/>
    </source>
</evidence>
<dbReference type="EMBL" id="CAUYUJ010017165">
    <property type="protein sequence ID" value="CAK0872374.1"/>
    <property type="molecule type" value="Genomic_DNA"/>
</dbReference>
<name>A0ABN9VGN4_9DINO</name>
<comment type="pathway">
    <text evidence="2">Protein modification; protein glycosylation.</text>
</comment>
<dbReference type="Proteomes" id="UP001189429">
    <property type="component" value="Unassembled WGS sequence"/>
</dbReference>
<dbReference type="PANTHER" id="PTHR11742:SF6">
    <property type="entry name" value="MANNOSYL-OLIGOSACCHARIDE ALPHA-1,2-MANNOSIDASE IA-RELATED"/>
    <property type="match status" value="1"/>
</dbReference>
<evidence type="ECO:0000256" key="3">
    <source>
        <dbReference type="ARBA" id="ARBA00007658"/>
    </source>
</evidence>
<gene>
    <name evidence="7" type="ORF">PCOR1329_LOCUS57865</name>
</gene>
<dbReference type="EC" id="3.2.1.-" evidence="6"/>
<keyword evidence="6" id="KW-0326">Glycosidase</keyword>
<dbReference type="InterPro" id="IPR050749">
    <property type="entry name" value="Glycosyl_Hydrolase_47"/>
</dbReference>
<dbReference type="Pfam" id="PF01532">
    <property type="entry name" value="Glyco_hydro_47"/>
    <property type="match status" value="1"/>
</dbReference>
<evidence type="ECO:0000313" key="8">
    <source>
        <dbReference type="Proteomes" id="UP001189429"/>
    </source>
</evidence>
<comment type="similarity">
    <text evidence="3 6">Belongs to the glycosyl hydrolase 47 family.</text>
</comment>
<organism evidence="7 8">
    <name type="scientific">Prorocentrum cordatum</name>
    <dbReference type="NCBI Taxonomy" id="2364126"/>
    <lineage>
        <taxon>Eukaryota</taxon>
        <taxon>Sar</taxon>
        <taxon>Alveolata</taxon>
        <taxon>Dinophyceae</taxon>
        <taxon>Prorocentrales</taxon>
        <taxon>Prorocentraceae</taxon>
        <taxon>Prorocentrum</taxon>
    </lineage>
</organism>
<evidence type="ECO:0000256" key="5">
    <source>
        <dbReference type="ARBA" id="ARBA00023157"/>
    </source>
</evidence>
<evidence type="ECO:0000313" key="7">
    <source>
        <dbReference type="EMBL" id="CAK0872374.1"/>
    </source>
</evidence>
<keyword evidence="5" id="KW-1015">Disulfide bond</keyword>
<reference evidence="7" key="1">
    <citation type="submission" date="2023-10" db="EMBL/GenBank/DDBJ databases">
        <authorList>
            <person name="Chen Y."/>
            <person name="Shah S."/>
            <person name="Dougan E. K."/>
            <person name="Thang M."/>
            <person name="Chan C."/>
        </authorList>
    </citation>
    <scope>NUCLEOTIDE SEQUENCE [LARGE SCALE GENOMIC DNA]</scope>
</reference>
<proteinExistence type="inferred from homology"/>
<keyword evidence="8" id="KW-1185">Reference proteome</keyword>
<dbReference type="Gene3D" id="1.50.10.10">
    <property type="match status" value="1"/>
</dbReference>
<sequence length="298" mass="32479">MFSEMTCWTQSGMLQNGGEVTMIDALDTLWIVGLKEEFNKAKEWLADNLPAKIRAIGKAASVFETTIRSLGGLLSAYELSKEPVFLDLSKQLGHRIVDAIKEGGIAPYLFGGGNGGSKCRTLAESGTTQLELRYLAHVSGDDSFRARADEFYRTIQKYPSLDGLWPNCFQNGKGTITFGADGDSFYEYLLKVWLQGGRKDDRLWSMYKAAANALEKYLLHKSPDGLDLVGVGVWNGVPGEVKLSEEMEHLACFVPGARARALSLRGGSGPPAPRASCFEALHADGLPPERGRGDPGLR</sequence>
<evidence type="ECO:0000256" key="4">
    <source>
        <dbReference type="ARBA" id="ARBA00022801"/>
    </source>
</evidence>
<keyword evidence="4 6" id="KW-0378">Hydrolase</keyword>
<evidence type="ECO:0000256" key="1">
    <source>
        <dbReference type="ARBA" id="ARBA00001913"/>
    </source>
</evidence>
<evidence type="ECO:0000256" key="6">
    <source>
        <dbReference type="RuleBase" id="RU361193"/>
    </source>
</evidence>
<protein>
    <recommendedName>
        <fullName evidence="6">alpha-1,2-Mannosidase</fullName>
        <ecNumber evidence="6">3.2.1.-</ecNumber>
    </recommendedName>
</protein>
<dbReference type="SUPFAM" id="SSF48225">
    <property type="entry name" value="Seven-hairpin glycosidases"/>
    <property type="match status" value="1"/>
</dbReference>
<dbReference type="PANTHER" id="PTHR11742">
    <property type="entry name" value="MANNOSYL-OLIGOSACCHARIDE ALPHA-1,2-MANNOSIDASE-RELATED"/>
    <property type="match status" value="1"/>
</dbReference>
<accession>A0ABN9VGN4</accession>
<comment type="caution">
    <text evidence="7">The sequence shown here is derived from an EMBL/GenBank/DDBJ whole genome shotgun (WGS) entry which is preliminary data.</text>
</comment>